<name>A0A016VHR0_9BILA</name>
<comment type="caution">
    <text evidence="2">The sequence shown here is derived from an EMBL/GenBank/DDBJ whole genome shotgun (WGS) entry which is preliminary data.</text>
</comment>
<feature type="region of interest" description="Disordered" evidence="1">
    <location>
        <begin position="59"/>
        <end position="86"/>
    </location>
</feature>
<dbReference type="Proteomes" id="UP000024635">
    <property type="component" value="Unassembled WGS sequence"/>
</dbReference>
<dbReference type="AlphaFoldDB" id="A0A016VHR0"/>
<feature type="compositionally biased region" description="Low complexity" evidence="1">
    <location>
        <begin position="65"/>
        <end position="78"/>
    </location>
</feature>
<evidence type="ECO:0000313" key="3">
    <source>
        <dbReference type="Proteomes" id="UP000024635"/>
    </source>
</evidence>
<evidence type="ECO:0000313" key="2">
    <source>
        <dbReference type="EMBL" id="EYC26955.1"/>
    </source>
</evidence>
<keyword evidence="3" id="KW-1185">Reference proteome</keyword>
<dbReference type="OrthoDB" id="5859073at2759"/>
<gene>
    <name evidence="2" type="primary">Acey_s0009.g448</name>
    <name evidence="2" type="ORF">Y032_0009g448</name>
</gene>
<dbReference type="EMBL" id="JARK01001345">
    <property type="protein sequence ID" value="EYC26955.1"/>
    <property type="molecule type" value="Genomic_DNA"/>
</dbReference>
<protein>
    <submittedName>
        <fullName evidence="2">Uncharacterized protein</fullName>
    </submittedName>
</protein>
<sequence length="86" mass="9486">MTFSITLLDEEVVPSGRRRAVIFIFMAPYFTSKEYSHKSPDADVVSISVNMTLSMSTLSEHEQEFPPADASAPFSSAPMGQLNQVN</sequence>
<accession>A0A016VHR0</accession>
<proteinExistence type="predicted"/>
<reference evidence="3" key="1">
    <citation type="journal article" date="2015" name="Nat. Genet.">
        <title>The genome and transcriptome of the zoonotic hookworm Ancylostoma ceylanicum identify infection-specific gene families.</title>
        <authorList>
            <person name="Schwarz E.M."/>
            <person name="Hu Y."/>
            <person name="Antoshechkin I."/>
            <person name="Miller M.M."/>
            <person name="Sternberg P.W."/>
            <person name="Aroian R.V."/>
        </authorList>
    </citation>
    <scope>NUCLEOTIDE SEQUENCE</scope>
    <source>
        <strain evidence="3">HY135</strain>
    </source>
</reference>
<organism evidence="2 3">
    <name type="scientific">Ancylostoma ceylanicum</name>
    <dbReference type="NCBI Taxonomy" id="53326"/>
    <lineage>
        <taxon>Eukaryota</taxon>
        <taxon>Metazoa</taxon>
        <taxon>Ecdysozoa</taxon>
        <taxon>Nematoda</taxon>
        <taxon>Chromadorea</taxon>
        <taxon>Rhabditida</taxon>
        <taxon>Rhabditina</taxon>
        <taxon>Rhabditomorpha</taxon>
        <taxon>Strongyloidea</taxon>
        <taxon>Ancylostomatidae</taxon>
        <taxon>Ancylostomatinae</taxon>
        <taxon>Ancylostoma</taxon>
    </lineage>
</organism>
<evidence type="ECO:0000256" key="1">
    <source>
        <dbReference type="SAM" id="MobiDB-lite"/>
    </source>
</evidence>